<dbReference type="CDD" id="cd02440">
    <property type="entry name" value="AdoMet_MTases"/>
    <property type="match status" value="1"/>
</dbReference>
<gene>
    <name evidence="2" type="ORF">METZ01_LOCUS386443</name>
</gene>
<dbReference type="InterPro" id="IPR050723">
    <property type="entry name" value="CFA/CMAS"/>
</dbReference>
<dbReference type="PANTHER" id="PTHR43667:SF2">
    <property type="entry name" value="FATTY ACID C-METHYL TRANSFERASE"/>
    <property type="match status" value="1"/>
</dbReference>
<proteinExistence type="predicted"/>
<evidence type="ECO:0000259" key="1">
    <source>
        <dbReference type="Pfam" id="PF08241"/>
    </source>
</evidence>
<accession>A0A382UH51</accession>
<evidence type="ECO:0000313" key="2">
    <source>
        <dbReference type="EMBL" id="SVD33589.1"/>
    </source>
</evidence>
<sequence length="192" mass="22043">MRNDWEDVYSADTFRGKNEYPSENIISFMMRNYGASDHKELIHVLDMGCGWGNNLKFLKDKGFSGVGVDISKTAIQHCKSSGYTAHVCDFSELTFNDDSFDVILDRQAIQHNTIENIEKTINEVKRVLKKGGSFFSTMISEADYDIDTTYITEKGARKLLSDFKIISIDKLRRTYDNQKKKHSLLIIHVLKI</sequence>
<reference evidence="2" key="1">
    <citation type="submission" date="2018-05" db="EMBL/GenBank/DDBJ databases">
        <authorList>
            <person name="Lanie J.A."/>
            <person name="Ng W.-L."/>
            <person name="Kazmierczak K.M."/>
            <person name="Andrzejewski T.M."/>
            <person name="Davidsen T.M."/>
            <person name="Wayne K.J."/>
            <person name="Tettelin H."/>
            <person name="Glass J.I."/>
            <person name="Rusch D."/>
            <person name="Podicherti R."/>
            <person name="Tsui H.-C.T."/>
            <person name="Winkler M.E."/>
        </authorList>
    </citation>
    <scope>NUCLEOTIDE SEQUENCE</scope>
</reference>
<organism evidence="2">
    <name type="scientific">marine metagenome</name>
    <dbReference type="NCBI Taxonomy" id="408172"/>
    <lineage>
        <taxon>unclassified sequences</taxon>
        <taxon>metagenomes</taxon>
        <taxon>ecological metagenomes</taxon>
    </lineage>
</organism>
<dbReference type="PANTHER" id="PTHR43667">
    <property type="entry name" value="CYCLOPROPANE-FATTY-ACYL-PHOSPHOLIPID SYNTHASE"/>
    <property type="match status" value="1"/>
</dbReference>
<name>A0A382UH51_9ZZZZ</name>
<feature type="domain" description="Methyltransferase type 11" evidence="1">
    <location>
        <begin position="45"/>
        <end position="135"/>
    </location>
</feature>
<dbReference type="EMBL" id="UINC01144216">
    <property type="protein sequence ID" value="SVD33589.1"/>
    <property type="molecule type" value="Genomic_DNA"/>
</dbReference>
<dbReference type="InterPro" id="IPR013216">
    <property type="entry name" value="Methyltransf_11"/>
</dbReference>
<protein>
    <recommendedName>
        <fullName evidence="1">Methyltransferase type 11 domain-containing protein</fullName>
    </recommendedName>
</protein>
<dbReference type="InterPro" id="IPR029063">
    <property type="entry name" value="SAM-dependent_MTases_sf"/>
</dbReference>
<dbReference type="AlphaFoldDB" id="A0A382UH51"/>
<dbReference type="GO" id="GO:0008757">
    <property type="term" value="F:S-adenosylmethionine-dependent methyltransferase activity"/>
    <property type="evidence" value="ECO:0007669"/>
    <property type="project" value="InterPro"/>
</dbReference>
<dbReference type="SUPFAM" id="SSF53335">
    <property type="entry name" value="S-adenosyl-L-methionine-dependent methyltransferases"/>
    <property type="match status" value="1"/>
</dbReference>
<dbReference type="Gene3D" id="3.40.50.150">
    <property type="entry name" value="Vaccinia Virus protein VP39"/>
    <property type="match status" value="1"/>
</dbReference>
<dbReference type="Pfam" id="PF08241">
    <property type="entry name" value="Methyltransf_11"/>
    <property type="match status" value="1"/>
</dbReference>